<keyword evidence="2" id="KW-0548">Nucleotidyltransferase</keyword>
<gene>
    <name evidence="2" type="ORF">EC392_06340</name>
</gene>
<protein>
    <submittedName>
        <fullName evidence="2">RNA-directed DNA polymerase</fullName>
    </submittedName>
</protein>
<dbReference type="SMR" id="A0A3N0UNW3"/>
<dbReference type="Pfam" id="PF00078">
    <property type="entry name" value="RVT_1"/>
    <property type="match status" value="1"/>
</dbReference>
<dbReference type="EMBL" id="RJUJ01000005">
    <property type="protein sequence ID" value="ROH81978.1"/>
    <property type="molecule type" value="Genomic_DNA"/>
</dbReference>
<evidence type="ECO:0000313" key="3">
    <source>
        <dbReference type="Proteomes" id="UP000274511"/>
    </source>
</evidence>
<name>A0A3N0UNW3_9GAMM</name>
<dbReference type="AlphaFoldDB" id="A0A3N0UNW3"/>
<dbReference type="GO" id="GO:0003964">
    <property type="term" value="F:RNA-directed DNA polymerase activity"/>
    <property type="evidence" value="ECO:0007669"/>
    <property type="project" value="UniProtKB-KW"/>
</dbReference>
<feature type="domain" description="Reverse transcriptase" evidence="1">
    <location>
        <begin position="1"/>
        <end position="251"/>
    </location>
</feature>
<keyword evidence="2" id="KW-0808">Transferase</keyword>
<dbReference type="NCBIfam" id="NF041747">
    <property type="entry name" value="Drt3a"/>
    <property type="match status" value="1"/>
</dbReference>
<evidence type="ECO:0000313" key="2">
    <source>
        <dbReference type="EMBL" id="ROH81978.1"/>
    </source>
</evidence>
<dbReference type="InterPro" id="IPR000477">
    <property type="entry name" value="RT_dom"/>
</dbReference>
<dbReference type="CDD" id="cd01646">
    <property type="entry name" value="RT_Bac_retron_I"/>
    <property type="match status" value="1"/>
</dbReference>
<organism evidence="2 3">
    <name type="scientific">Lonsdalea populi</name>
    <dbReference type="NCBI Taxonomy" id="1172565"/>
    <lineage>
        <taxon>Bacteria</taxon>
        <taxon>Pseudomonadati</taxon>
        <taxon>Pseudomonadota</taxon>
        <taxon>Gammaproteobacteria</taxon>
        <taxon>Enterobacterales</taxon>
        <taxon>Pectobacteriaceae</taxon>
        <taxon>Lonsdalea</taxon>
    </lineage>
</organism>
<sequence>MLNQSFSVNNLVKLLKKTDPKRFRIGRNFDEYKKYISDKVGDSIESYTFSSLIKTRINSKNVYIFKEFMDVLVARKINDNVRRIYNIKQNNRHDIIKKVNTVLSEPVDYYIYRLDIKSFYESIDKDLMFKRIDNNPIVSHNTKKFIRGLFRNNSFSESNGLPRGMGLSATLSEIFMEDFDAEISRLPTVFYSSRYVDDIIIFSFSEIDNYEEYFSNLLPGNLTLNHRKCDEYNIGDVSKQSSEIEFLGYSFVIPHVVKNDVRKVTIKISKDKVNKIKRRIALAVKDYAKTLNSDLLRKRIKYLTGNIMVNTNKNKTDTLYSGIYYNYQYITDKTQLTELDVFKNRMLFASKGIIGKRIASAGYHVLSVSKKYSFHHGFEKKLISKFSLEDIIKINKVW</sequence>
<dbReference type="SUPFAM" id="SSF56672">
    <property type="entry name" value="DNA/RNA polymerases"/>
    <property type="match status" value="1"/>
</dbReference>
<evidence type="ECO:0000259" key="1">
    <source>
        <dbReference type="PROSITE" id="PS50878"/>
    </source>
</evidence>
<keyword evidence="2" id="KW-0695">RNA-directed DNA polymerase</keyword>
<comment type="caution">
    <text evidence="2">The sequence shown here is derived from an EMBL/GenBank/DDBJ whole genome shotgun (WGS) entry which is preliminary data.</text>
</comment>
<dbReference type="OrthoDB" id="9793236at2"/>
<proteinExistence type="predicted"/>
<reference evidence="2 3" key="1">
    <citation type="submission" date="2018-10" db="EMBL/GenBank/DDBJ databases">
        <title>New species genome.</title>
        <authorList>
            <person name="Li Y."/>
        </authorList>
    </citation>
    <scope>NUCLEOTIDE SEQUENCE [LARGE SCALE GENOMIC DNA]</scope>
    <source>
        <strain evidence="2 3">L6_4B</strain>
    </source>
</reference>
<dbReference type="RefSeq" id="WP_112104269.1">
    <property type="nucleotide sequence ID" value="NZ_LUSU01000004.1"/>
</dbReference>
<accession>A0A3N0UNW3</accession>
<dbReference type="Proteomes" id="UP000274511">
    <property type="component" value="Unassembled WGS sequence"/>
</dbReference>
<dbReference type="InterPro" id="IPR043502">
    <property type="entry name" value="DNA/RNA_pol_sf"/>
</dbReference>
<dbReference type="PROSITE" id="PS50878">
    <property type="entry name" value="RT_POL"/>
    <property type="match status" value="1"/>
</dbReference>